<feature type="region of interest" description="Disordered" evidence="1">
    <location>
        <begin position="1"/>
        <end position="22"/>
    </location>
</feature>
<accession>A0A6P4EE56</accession>
<dbReference type="OrthoDB" id="7914571at2759"/>
<dbReference type="RefSeq" id="XP_016976400.1">
    <property type="nucleotide sequence ID" value="XM_017120911.1"/>
</dbReference>
<reference evidence="2" key="1">
    <citation type="submission" date="2025-08" db="UniProtKB">
        <authorList>
            <consortium name="RefSeq"/>
        </authorList>
    </citation>
    <scope>IDENTIFICATION</scope>
</reference>
<name>A0A6P4EE56_DRORH</name>
<evidence type="ECO:0000313" key="2">
    <source>
        <dbReference type="RefSeq" id="XP_016976400.1"/>
    </source>
</evidence>
<sequence length="441" mass="52245">MMNEEAEESRTDTTSDPFEIKFPLPDHLDPSKCRDEFLSTIMEEHERRLSLQKLASTTRALTMIENLAETEDPGSEIEKGAEAMVVQQLARRRQKVVGNKTVEQFMESIRMRSVLLAELNIQIQKAAIEFLSVRLLKQLRLFSSPWPGEMDDVPYHLFSWSLDHFLTRLDSNQMYLDVINRERSTEDLDCLKFRTDLNEIEQIIYEIREDFKRDENLCQNSIQLIRDSKYNTDGAWVKGLRENLEIKENLKYDTLDDESSVFLLNNRKTLLLGRFEDLSATDPIELRYQINWVNSCMDQRLMLLNDREEMLKKELMDSEMKLRQDELVQHNSVLVYAWEVDKLRRNTREWQVKLDNDLENVEDMCTISKLALQKVKDDQKFYLEQEEIYRQRIAEVKELIAAEKKIRQRKQEKTVNDVEEAVKAIEAVYKPEEPKRKSAKF</sequence>
<protein>
    <submittedName>
        <fullName evidence="2">Sporulation-specific protein 15</fullName>
    </submittedName>
</protein>
<dbReference type="RefSeq" id="XP_016976400.2">
    <property type="nucleotide sequence ID" value="XM_017120911.2"/>
</dbReference>
<dbReference type="GeneID" id="108042579"/>
<evidence type="ECO:0000256" key="1">
    <source>
        <dbReference type="SAM" id="MobiDB-lite"/>
    </source>
</evidence>
<proteinExistence type="predicted"/>
<organism evidence="2">
    <name type="scientific">Drosophila rhopaloa</name>
    <name type="common">Fruit fly</name>
    <dbReference type="NCBI Taxonomy" id="1041015"/>
    <lineage>
        <taxon>Eukaryota</taxon>
        <taxon>Metazoa</taxon>
        <taxon>Ecdysozoa</taxon>
        <taxon>Arthropoda</taxon>
        <taxon>Hexapoda</taxon>
        <taxon>Insecta</taxon>
        <taxon>Pterygota</taxon>
        <taxon>Neoptera</taxon>
        <taxon>Endopterygota</taxon>
        <taxon>Diptera</taxon>
        <taxon>Brachycera</taxon>
        <taxon>Muscomorpha</taxon>
        <taxon>Ephydroidea</taxon>
        <taxon>Drosophilidae</taxon>
        <taxon>Drosophila</taxon>
        <taxon>Sophophora</taxon>
    </lineage>
</organism>
<gene>
    <name evidence="2" type="primary">LOC108042579</name>
</gene>
<dbReference type="AlphaFoldDB" id="A0A6P4EE56"/>